<reference evidence="3" key="1">
    <citation type="submission" date="2022-11" db="UniProtKB">
        <authorList>
            <consortium name="WormBaseParasite"/>
        </authorList>
    </citation>
    <scope>IDENTIFICATION</scope>
</reference>
<dbReference type="WBParaSite" id="PSAMB.scaffold4964size13028.g25629.t1">
    <property type="protein sequence ID" value="PSAMB.scaffold4964size13028.g25629.t1"/>
    <property type="gene ID" value="PSAMB.scaffold4964size13028.g25629"/>
</dbReference>
<feature type="transmembrane region" description="Helical" evidence="1">
    <location>
        <begin position="171"/>
        <end position="198"/>
    </location>
</feature>
<keyword evidence="1" id="KW-0472">Membrane</keyword>
<protein>
    <submittedName>
        <fullName evidence="3">Tetraspanin</fullName>
    </submittedName>
</protein>
<feature type="transmembrane region" description="Helical" evidence="1">
    <location>
        <begin position="72"/>
        <end position="95"/>
    </location>
</feature>
<organism evidence="2 3">
    <name type="scientific">Plectus sambesii</name>
    <dbReference type="NCBI Taxonomy" id="2011161"/>
    <lineage>
        <taxon>Eukaryota</taxon>
        <taxon>Metazoa</taxon>
        <taxon>Ecdysozoa</taxon>
        <taxon>Nematoda</taxon>
        <taxon>Chromadorea</taxon>
        <taxon>Plectida</taxon>
        <taxon>Plectina</taxon>
        <taxon>Plectoidea</taxon>
        <taxon>Plectidae</taxon>
        <taxon>Plectus</taxon>
    </lineage>
</organism>
<name>A0A914WPT5_9BILA</name>
<evidence type="ECO:0000313" key="2">
    <source>
        <dbReference type="Proteomes" id="UP000887566"/>
    </source>
</evidence>
<dbReference type="AlphaFoldDB" id="A0A914WPT5"/>
<feature type="transmembrane region" description="Helical" evidence="1">
    <location>
        <begin position="278"/>
        <end position="300"/>
    </location>
</feature>
<feature type="transmembrane region" description="Helical" evidence="1">
    <location>
        <begin position="140"/>
        <end position="159"/>
    </location>
</feature>
<evidence type="ECO:0000313" key="3">
    <source>
        <dbReference type="WBParaSite" id="PSAMB.scaffold4964size13028.g25629.t1"/>
    </source>
</evidence>
<proteinExistence type="predicted"/>
<keyword evidence="2" id="KW-1185">Reference proteome</keyword>
<evidence type="ECO:0000256" key="1">
    <source>
        <dbReference type="SAM" id="Phobius"/>
    </source>
</evidence>
<keyword evidence="1" id="KW-1133">Transmembrane helix</keyword>
<accession>A0A914WPT5</accession>
<sequence length="343" mass="38251">MLSIAGRIAAQSKLLAAGTVNFTRPFTARSVRSEVCSIDTWKKLHVAVIRQHFAYSGVKMTSVWTYLTKRQLWLTSPLLVILICGLSFAAIHIFYGGKVPYEDLMVYNKRTKELSSGDRAHDMKLESLKKHCNWNKVLRYNNIPLCFLPAVLLILLFAQNTEKRGVTCCNLLFWGFITLAVLALFVFVGLQATAVAIIGRLEFAGTPKKNINDLLNKAYGFNINGTRFLEKKYQCCGILLRSGIVRNSTTCPYDLQLTAVPDCATSLQGSLLGKGPCIALYAFGFLIIISCLAIVISFCYHTFKKKRRDPNDVSQKKNEIELTDLGNSIKDDSVTTPLTDNIS</sequence>
<dbReference type="Proteomes" id="UP000887566">
    <property type="component" value="Unplaced"/>
</dbReference>
<keyword evidence="1" id="KW-0812">Transmembrane</keyword>